<keyword evidence="4 6" id="KW-1133">Transmembrane helix</keyword>
<comment type="subcellular location">
    <subcellularLocation>
        <location evidence="1 6">Cell membrane</location>
        <topology evidence="1 6">Multi-pass membrane protein</topology>
    </subcellularLocation>
</comment>
<dbReference type="Proteomes" id="UP000436016">
    <property type="component" value="Unassembled WGS sequence"/>
</dbReference>
<evidence type="ECO:0000313" key="9">
    <source>
        <dbReference type="EMBL" id="MXU66432.1"/>
    </source>
</evidence>
<gene>
    <name evidence="9" type="ORF">GSH16_13350</name>
</gene>
<evidence type="ECO:0000256" key="7">
    <source>
        <dbReference type="SAM" id="MobiDB-lite"/>
    </source>
</evidence>
<dbReference type="PANTHER" id="PTHR12677:SF59">
    <property type="entry name" value="GOLGI APPARATUS MEMBRANE PROTEIN TVP38-RELATED"/>
    <property type="match status" value="1"/>
</dbReference>
<comment type="similarity">
    <text evidence="6">Belongs to the TVP38/TMEM64 family.</text>
</comment>
<evidence type="ECO:0000256" key="3">
    <source>
        <dbReference type="ARBA" id="ARBA00022692"/>
    </source>
</evidence>
<feature type="transmembrane region" description="Helical" evidence="6">
    <location>
        <begin position="107"/>
        <end position="133"/>
    </location>
</feature>
<evidence type="ECO:0000256" key="6">
    <source>
        <dbReference type="RuleBase" id="RU366058"/>
    </source>
</evidence>
<protein>
    <recommendedName>
        <fullName evidence="6">TVP38/TMEM64 family membrane protein</fullName>
    </recommendedName>
</protein>
<dbReference type="Pfam" id="PF09335">
    <property type="entry name" value="VTT_dom"/>
    <property type="match status" value="1"/>
</dbReference>
<keyword evidence="10" id="KW-1185">Reference proteome</keyword>
<sequence length="264" mass="27930">MTTPDTHRAETSAAAPDRAVSGPEGAASPRGWARMVPILVILAVAVIGYLTLGDRLSYQTLAENHERLTAWRDAHFLTVLLAYMGLYVVVVGFSLPGGAPLTLAGGFLFGVWVAAPATVVAATLGATLIFLAAKTGLGDMLREKLTGDGAGLFARIERGVHENEVSYLLLIRLVPVVPFWLANLAPAFLGVGLRNFVLTTFFGIIPGTFVYAWVGSGLGALLDRGEAPDLGIIFEWQILGPILGLCALSALPILIKALRRGKEA</sequence>
<feature type="domain" description="VTT" evidence="8">
    <location>
        <begin position="98"/>
        <end position="216"/>
    </location>
</feature>
<evidence type="ECO:0000256" key="2">
    <source>
        <dbReference type="ARBA" id="ARBA00022475"/>
    </source>
</evidence>
<accession>A0A6B0TYU2</accession>
<keyword evidence="2 6" id="KW-1003">Cell membrane</keyword>
<dbReference type="GO" id="GO:0005886">
    <property type="term" value="C:plasma membrane"/>
    <property type="evidence" value="ECO:0007669"/>
    <property type="project" value="UniProtKB-SubCell"/>
</dbReference>
<dbReference type="EMBL" id="WUWG01000006">
    <property type="protein sequence ID" value="MXU66432.1"/>
    <property type="molecule type" value="Genomic_DNA"/>
</dbReference>
<evidence type="ECO:0000256" key="4">
    <source>
        <dbReference type="ARBA" id="ARBA00022989"/>
    </source>
</evidence>
<evidence type="ECO:0000256" key="1">
    <source>
        <dbReference type="ARBA" id="ARBA00004651"/>
    </source>
</evidence>
<evidence type="ECO:0000313" key="10">
    <source>
        <dbReference type="Proteomes" id="UP000436016"/>
    </source>
</evidence>
<feature type="transmembrane region" description="Helical" evidence="6">
    <location>
        <begin position="32"/>
        <end position="53"/>
    </location>
</feature>
<organism evidence="9 10">
    <name type="scientific">Oceanomicrobium pacificus</name>
    <dbReference type="NCBI Taxonomy" id="2692916"/>
    <lineage>
        <taxon>Bacteria</taxon>
        <taxon>Pseudomonadati</taxon>
        <taxon>Pseudomonadota</taxon>
        <taxon>Alphaproteobacteria</taxon>
        <taxon>Rhodobacterales</taxon>
        <taxon>Paracoccaceae</taxon>
        <taxon>Oceanomicrobium</taxon>
    </lineage>
</organism>
<dbReference type="AlphaFoldDB" id="A0A6B0TYU2"/>
<name>A0A6B0TYU2_9RHOB</name>
<feature type="transmembrane region" description="Helical" evidence="6">
    <location>
        <begin position="234"/>
        <end position="255"/>
    </location>
</feature>
<dbReference type="InterPro" id="IPR032816">
    <property type="entry name" value="VTT_dom"/>
</dbReference>
<evidence type="ECO:0000259" key="8">
    <source>
        <dbReference type="Pfam" id="PF09335"/>
    </source>
</evidence>
<dbReference type="InterPro" id="IPR015414">
    <property type="entry name" value="TMEM64"/>
</dbReference>
<feature type="region of interest" description="Disordered" evidence="7">
    <location>
        <begin position="1"/>
        <end position="28"/>
    </location>
</feature>
<feature type="transmembrane region" description="Helical" evidence="6">
    <location>
        <begin position="74"/>
        <end position="95"/>
    </location>
</feature>
<evidence type="ECO:0000256" key="5">
    <source>
        <dbReference type="ARBA" id="ARBA00023136"/>
    </source>
</evidence>
<comment type="caution">
    <text evidence="9">The sequence shown here is derived from an EMBL/GenBank/DDBJ whole genome shotgun (WGS) entry which is preliminary data.</text>
</comment>
<proteinExistence type="inferred from homology"/>
<dbReference type="PANTHER" id="PTHR12677">
    <property type="entry name" value="GOLGI APPARATUS MEMBRANE PROTEIN TVP38-RELATED"/>
    <property type="match status" value="1"/>
</dbReference>
<feature type="transmembrane region" description="Helical" evidence="6">
    <location>
        <begin position="196"/>
        <end position="214"/>
    </location>
</feature>
<feature type="compositionally biased region" description="Basic and acidic residues" evidence="7">
    <location>
        <begin position="1"/>
        <end position="10"/>
    </location>
</feature>
<keyword evidence="3 6" id="KW-0812">Transmembrane</keyword>
<keyword evidence="5 6" id="KW-0472">Membrane</keyword>
<reference evidence="9 10" key="1">
    <citation type="submission" date="2019-12" db="EMBL/GenBank/DDBJ databases">
        <title>Strain KN286 was isolated from seawater, which was collected from Caroline Seamount in the tropical western Pacific.</title>
        <authorList>
            <person name="Wang Q."/>
        </authorList>
    </citation>
    <scope>NUCLEOTIDE SEQUENCE [LARGE SCALE GENOMIC DNA]</scope>
    <source>
        <strain evidence="9 10">KN286</strain>
    </source>
</reference>